<dbReference type="EC" id="3.5.2.3" evidence="1"/>
<organism evidence="1 2">
    <name type="scientific">Pseudomonas putida TRO1</name>
    <dbReference type="NCBI Taxonomy" id="1227924"/>
    <lineage>
        <taxon>Bacteria</taxon>
        <taxon>Pseudomonadati</taxon>
        <taxon>Pseudomonadota</taxon>
        <taxon>Gammaproteobacteria</taxon>
        <taxon>Pseudomonadales</taxon>
        <taxon>Pseudomonadaceae</taxon>
        <taxon>Pseudomonas</taxon>
    </lineage>
</organism>
<evidence type="ECO:0000313" key="2">
    <source>
        <dbReference type="Proteomes" id="UP000013237"/>
    </source>
</evidence>
<sequence length="43" mass="4858">MRNRCGSGHAREHRRSRCPPFIGSRLPGAVRYTLVDGHLCHEA</sequence>
<dbReference type="AlphaFoldDB" id="A0AAD2WBK1"/>
<accession>A0AAD2WBK1</accession>
<reference evidence="1 2" key="1">
    <citation type="submission" date="2013-02" db="EMBL/GenBank/DDBJ databases">
        <title>Insights into the proteome of triclosan-resistant Pseudomonas putida TRO1, isolated from activated sludge.</title>
        <authorList>
            <person name="Lolas I.B."/>
            <person name="Almeida B."/>
            <person name="Starnawski P.M."/>
            <person name="Soenderkaer M."/>
            <person name="Nielsen K.L."/>
            <person name="Nielsen J.L."/>
        </authorList>
    </citation>
    <scope>NUCLEOTIDE SEQUENCE [LARGE SCALE GENOMIC DNA]</scope>
    <source>
        <strain evidence="1 2">TRO1</strain>
    </source>
</reference>
<keyword evidence="1" id="KW-0378">Hydrolase</keyword>
<name>A0AAD2WBK1_PSEPU</name>
<protein>
    <submittedName>
        <fullName evidence="1">Dihydroorotase</fullName>
        <ecNumber evidence="1">3.5.2.3</ecNumber>
    </submittedName>
</protein>
<gene>
    <name evidence="1" type="primary">pyrC</name>
    <name evidence="1" type="ORF">C206_10367</name>
</gene>
<evidence type="ECO:0000313" key="1">
    <source>
        <dbReference type="EMBL" id="ENY77828.1"/>
    </source>
</evidence>
<proteinExistence type="predicted"/>
<dbReference type="Proteomes" id="UP000013237">
    <property type="component" value="Unassembled WGS sequence"/>
</dbReference>
<comment type="caution">
    <text evidence="1">The sequence shown here is derived from an EMBL/GenBank/DDBJ whole genome shotgun (WGS) entry which is preliminary data.</text>
</comment>
<dbReference type="EMBL" id="APBQ01000060">
    <property type="protein sequence ID" value="ENY77828.1"/>
    <property type="molecule type" value="Genomic_DNA"/>
</dbReference>
<dbReference type="GO" id="GO:0004151">
    <property type="term" value="F:dihydroorotase activity"/>
    <property type="evidence" value="ECO:0007669"/>
    <property type="project" value="UniProtKB-EC"/>
</dbReference>